<reference evidence="2" key="3">
    <citation type="journal article" date="2021" name="Int. J. Parasitol.">
        <title>Comparative analysis of gene expression between Babesia bovis blood stages and kinetes allowed by improved genome annotation.</title>
        <authorList>
            <person name="Ueti M.W."/>
            <person name="Johnson W.C."/>
            <person name="Kappmeyer L.S."/>
            <person name="Herndon D.R."/>
            <person name="Mousel M.R."/>
            <person name="Reif K.E."/>
            <person name="Taus N.S."/>
            <person name="Ifeonu O.O."/>
            <person name="Silva J.C."/>
            <person name="Suarez C.E."/>
            <person name="Brayton K.A."/>
        </authorList>
    </citation>
    <scope>NUCLEOTIDE SEQUENCE [LARGE SCALE GENOMIC DNA]</scope>
</reference>
<dbReference type="EMBL" id="AAXT01000003">
    <property type="protein sequence ID" value="EDO06219.1"/>
    <property type="molecule type" value="Genomic_DNA"/>
</dbReference>
<protein>
    <submittedName>
        <fullName evidence="1">Uncharacterized protein</fullName>
    </submittedName>
</protein>
<dbReference type="Proteomes" id="UP000002173">
    <property type="component" value="Unassembled WGS sequence"/>
</dbReference>
<proteinExistence type="predicted"/>
<name>A7ATF8_BABBO</name>
<dbReference type="RefSeq" id="XP_001609787.1">
    <property type="nucleotide sequence ID" value="XM_001609737.1"/>
</dbReference>
<evidence type="ECO:0000313" key="1">
    <source>
        <dbReference type="EMBL" id="EDO06219.1"/>
    </source>
</evidence>
<accession>A7ATF8</accession>
<gene>
    <name evidence="1" type="ORF">BBOV_II002640</name>
</gene>
<dbReference type="InParanoid" id="A7ATF8"/>
<organism evidence="1 2">
    <name type="scientific">Babesia bovis</name>
    <dbReference type="NCBI Taxonomy" id="5865"/>
    <lineage>
        <taxon>Eukaryota</taxon>
        <taxon>Sar</taxon>
        <taxon>Alveolata</taxon>
        <taxon>Apicomplexa</taxon>
        <taxon>Aconoidasida</taxon>
        <taxon>Piroplasmida</taxon>
        <taxon>Babesiidae</taxon>
        <taxon>Babesia</taxon>
    </lineage>
</organism>
<reference evidence="1 2" key="1">
    <citation type="journal article" date="2007" name="PLoS Pathog.">
        <title>Genome sequence of Babesia bovis and comparative analysis of apicomplexan hemoprotozoa.</title>
        <authorList>
            <person name="Brayton K.A."/>
            <person name="Lau A.O.T."/>
            <person name="Herndon D.R."/>
            <person name="Hannick L."/>
            <person name="Kappmeyer L.S."/>
            <person name="Berens S.J."/>
            <person name="Bidwell S.L."/>
            <person name="Brown W.C."/>
            <person name="Crabtree J."/>
            <person name="Fadrosh D."/>
            <person name="Feldblum T."/>
            <person name="Forberger H.A."/>
            <person name="Haas B.J."/>
            <person name="Howell J.M."/>
            <person name="Khouri H."/>
            <person name="Koo H."/>
            <person name="Mann D.J."/>
            <person name="Norimine J."/>
            <person name="Paulsen I.T."/>
            <person name="Radune D."/>
            <person name="Ren Q."/>
            <person name="Smith R.K. Jr."/>
            <person name="Suarez C.E."/>
            <person name="White O."/>
            <person name="Wortman J.R."/>
            <person name="Knowles D.P. Jr."/>
            <person name="McElwain T.F."/>
            <person name="Nene V.M."/>
        </authorList>
    </citation>
    <scope>NUCLEOTIDE SEQUENCE [LARGE SCALE GENOMIC DNA]</scope>
    <source>
        <strain evidence="1">T2Bo</strain>
    </source>
</reference>
<dbReference type="eggNOG" id="ENOG502TN95">
    <property type="taxonomic scope" value="Eukaryota"/>
</dbReference>
<dbReference type="AlphaFoldDB" id="A7ATF8"/>
<comment type="caution">
    <text evidence="1">The sequence shown here is derived from an EMBL/GenBank/DDBJ whole genome shotgun (WGS) entry which is preliminary data.</text>
</comment>
<dbReference type="GeneID" id="5478016"/>
<sequence>MIHRLNNRCVRWLDILRRDGVPYGQRRFFSDRSEAAYSRRVYCSNGVVEFGPPTYTFFTENACLTVKLRNDENLGYRVMLLSAMTREGQDSKVFDKRSRVSSTLPMDEAAKLFDIVNDGSSASTVTLQGVDGGNVIVSKTVNSISLKLCPSLIPGINVMGSGTSNLNTSKVNVTFVGGSNENTLLIHALKELKDY</sequence>
<dbReference type="VEuPathDB" id="PiroplasmaDB:BBOV_II002640"/>
<keyword evidence="2" id="KW-1185">Reference proteome</keyword>
<evidence type="ECO:0000313" key="2">
    <source>
        <dbReference type="Proteomes" id="UP000002173"/>
    </source>
</evidence>
<dbReference type="KEGG" id="bbo:BBOV_II002640"/>
<dbReference type="OMA" id="NTQARCL"/>
<reference evidence="2" key="2">
    <citation type="journal article" date="2020" name="Data Brief">
        <title>Transcriptome dataset of Babesia bovis life stages within vertebrate and invertebrate hosts.</title>
        <authorList>
            <person name="Ueti M.W."/>
            <person name="Johnson W.C."/>
            <person name="Kappmeyer L.S."/>
            <person name="Herndon D.R."/>
            <person name="Mousel M.R."/>
            <person name="Reif K.E."/>
            <person name="Taus N.S."/>
            <person name="Ifeonu O.O."/>
            <person name="Silva J.C."/>
            <person name="Suarez C.E."/>
            <person name="Brayton K.A."/>
        </authorList>
    </citation>
    <scope>NUCLEOTIDE SEQUENCE [LARGE SCALE GENOMIC DNA]</scope>
</reference>